<feature type="transmembrane region" description="Helical" evidence="9">
    <location>
        <begin position="325"/>
        <end position="349"/>
    </location>
</feature>
<evidence type="ECO:0000256" key="2">
    <source>
        <dbReference type="ARBA" id="ARBA00008335"/>
    </source>
</evidence>
<dbReference type="PROSITE" id="PS50850">
    <property type="entry name" value="MFS"/>
    <property type="match status" value="1"/>
</dbReference>
<dbReference type="CDD" id="cd17324">
    <property type="entry name" value="MFS_NepI_like"/>
    <property type="match status" value="1"/>
</dbReference>
<feature type="transmembrane region" description="Helical" evidence="9">
    <location>
        <begin position="187"/>
        <end position="210"/>
    </location>
</feature>
<comment type="caution">
    <text evidence="11">The sequence shown here is derived from an EMBL/GenBank/DDBJ whole genome shotgun (WGS) entry which is preliminary data.</text>
</comment>
<evidence type="ECO:0000256" key="4">
    <source>
        <dbReference type="ARBA" id="ARBA00022475"/>
    </source>
</evidence>
<feature type="transmembrane region" description="Helical" evidence="9">
    <location>
        <begin position="386"/>
        <end position="408"/>
    </location>
</feature>
<comment type="subcellular location">
    <subcellularLocation>
        <location evidence="1">Cell membrane</location>
        <topology evidence="1">Multi-pass membrane protein</topology>
    </subcellularLocation>
</comment>
<evidence type="ECO:0000313" key="11">
    <source>
        <dbReference type="EMBL" id="MBB5849029.1"/>
    </source>
</evidence>
<dbReference type="SUPFAM" id="SSF103473">
    <property type="entry name" value="MFS general substrate transporter"/>
    <property type="match status" value="1"/>
</dbReference>
<feature type="transmembrane region" description="Helical" evidence="9">
    <location>
        <begin position="361"/>
        <end position="380"/>
    </location>
</feature>
<dbReference type="PANTHER" id="PTHR43271">
    <property type="entry name" value="BLL2771 PROTEIN"/>
    <property type="match status" value="1"/>
</dbReference>
<dbReference type="Proteomes" id="UP000567246">
    <property type="component" value="Unassembled WGS sequence"/>
</dbReference>
<dbReference type="GO" id="GO:0005886">
    <property type="term" value="C:plasma membrane"/>
    <property type="evidence" value="ECO:0007669"/>
    <property type="project" value="UniProtKB-SubCell"/>
</dbReference>
<organism evidence="11 12">
    <name type="scientific">Micrococcus endophyticus</name>
    <dbReference type="NCBI Taxonomy" id="455343"/>
    <lineage>
        <taxon>Bacteria</taxon>
        <taxon>Bacillati</taxon>
        <taxon>Actinomycetota</taxon>
        <taxon>Actinomycetes</taxon>
        <taxon>Micrococcales</taxon>
        <taxon>Micrococcaceae</taxon>
        <taxon>Micrococcus</taxon>
    </lineage>
</organism>
<dbReference type="InterPro" id="IPR020846">
    <property type="entry name" value="MFS_dom"/>
</dbReference>
<feature type="transmembrane region" description="Helical" evidence="9">
    <location>
        <begin position="99"/>
        <end position="120"/>
    </location>
</feature>
<dbReference type="InterPro" id="IPR011701">
    <property type="entry name" value="MFS"/>
</dbReference>
<accession>A0A7W9N166</accession>
<gene>
    <name evidence="11" type="ORF">HDA33_001593</name>
</gene>
<evidence type="ECO:0000256" key="3">
    <source>
        <dbReference type="ARBA" id="ARBA00022448"/>
    </source>
</evidence>
<name>A0A7W9N166_9MICC</name>
<proteinExistence type="inferred from homology"/>
<feature type="transmembrane region" description="Helical" evidence="9">
    <location>
        <begin position="33"/>
        <end position="49"/>
    </location>
</feature>
<reference evidence="11 12" key="1">
    <citation type="submission" date="2020-08" db="EMBL/GenBank/DDBJ databases">
        <title>Sequencing the genomes of 1000 actinobacteria strains.</title>
        <authorList>
            <person name="Klenk H.-P."/>
        </authorList>
    </citation>
    <scope>NUCLEOTIDE SEQUENCE [LARGE SCALE GENOMIC DNA]</scope>
    <source>
        <strain evidence="11 12">DSM 17945</strain>
    </source>
</reference>
<evidence type="ECO:0000259" key="10">
    <source>
        <dbReference type="PROSITE" id="PS50850"/>
    </source>
</evidence>
<evidence type="ECO:0000256" key="5">
    <source>
        <dbReference type="ARBA" id="ARBA00022692"/>
    </source>
</evidence>
<dbReference type="PANTHER" id="PTHR43271:SF1">
    <property type="entry name" value="INNER MEMBRANE TRANSPORT PROTEIN YNFM"/>
    <property type="match status" value="1"/>
</dbReference>
<feature type="transmembrane region" description="Helical" evidence="9">
    <location>
        <begin position="266"/>
        <end position="285"/>
    </location>
</feature>
<keyword evidence="6 9" id="KW-1133">Transmembrane helix</keyword>
<sequence>MPVPPQPPPAGPPRVPPSGPAPLAPGDPAYRRLLIGLFLAGVATFAQLYSPQGLLPLVSADLGVGAHRAALLVSAGTLGLALSVVPWSMAGDRWGRRRAMVVSMVSASLFALAGVLAPTFEAMLGLRLLEGMAHGGVAGLAVALLAEEVAPRAVATAAGTYIAGTTIGGLSGRLIALPVAEAFTWRAGMLAVTVVGVACTAAFLAVTPQARRFTPSPTSVGRLVRIVRGHLGSAELVAVYLQAALLMGGFVALYNFVGYRLLGPPFSWAPTAAGLVFLAYLAGTWSSPRAGRLAARFGRLPVLTGATAAMAAGAALTLVPHPAVLVGALVLTTGAFFAAHSVASAWSGTAAPHGRAQSTSLYNLAYYAGSSLFGWLGGVFHESHGWTGTVLMVVALALTALAIAVVVLRGRGTAPAR</sequence>
<comment type="similarity">
    <text evidence="2">Belongs to the major facilitator superfamily.</text>
</comment>
<dbReference type="GO" id="GO:0022857">
    <property type="term" value="F:transmembrane transporter activity"/>
    <property type="evidence" value="ECO:0007669"/>
    <property type="project" value="InterPro"/>
</dbReference>
<evidence type="ECO:0000256" key="1">
    <source>
        <dbReference type="ARBA" id="ARBA00004651"/>
    </source>
</evidence>
<keyword evidence="4" id="KW-1003">Cell membrane</keyword>
<evidence type="ECO:0000256" key="9">
    <source>
        <dbReference type="SAM" id="Phobius"/>
    </source>
</evidence>
<feature type="region of interest" description="Disordered" evidence="8">
    <location>
        <begin position="1"/>
        <end position="22"/>
    </location>
</feature>
<feature type="transmembrane region" description="Helical" evidence="9">
    <location>
        <begin position="153"/>
        <end position="175"/>
    </location>
</feature>
<feature type="transmembrane region" description="Helical" evidence="9">
    <location>
        <begin position="231"/>
        <end position="254"/>
    </location>
</feature>
<feature type="domain" description="Major facilitator superfamily (MFS) profile" evidence="10">
    <location>
        <begin position="29"/>
        <end position="412"/>
    </location>
</feature>
<keyword evidence="7 9" id="KW-0472">Membrane</keyword>
<dbReference type="AlphaFoldDB" id="A0A7W9N166"/>
<dbReference type="EMBL" id="JACHMW010000001">
    <property type="protein sequence ID" value="MBB5849029.1"/>
    <property type="molecule type" value="Genomic_DNA"/>
</dbReference>
<evidence type="ECO:0000313" key="12">
    <source>
        <dbReference type="Proteomes" id="UP000567246"/>
    </source>
</evidence>
<keyword evidence="3" id="KW-0813">Transport</keyword>
<evidence type="ECO:0000256" key="8">
    <source>
        <dbReference type="SAM" id="MobiDB-lite"/>
    </source>
</evidence>
<evidence type="ECO:0000256" key="7">
    <source>
        <dbReference type="ARBA" id="ARBA00023136"/>
    </source>
</evidence>
<feature type="transmembrane region" description="Helical" evidence="9">
    <location>
        <begin position="69"/>
        <end position="87"/>
    </location>
</feature>
<feature type="transmembrane region" description="Helical" evidence="9">
    <location>
        <begin position="126"/>
        <end position="146"/>
    </location>
</feature>
<protein>
    <submittedName>
        <fullName evidence="11">Putative MFS family arabinose efflux permease</fullName>
    </submittedName>
</protein>
<dbReference type="Pfam" id="PF07690">
    <property type="entry name" value="MFS_1"/>
    <property type="match status" value="1"/>
</dbReference>
<feature type="transmembrane region" description="Helical" evidence="9">
    <location>
        <begin position="297"/>
        <end position="319"/>
    </location>
</feature>
<evidence type="ECO:0000256" key="6">
    <source>
        <dbReference type="ARBA" id="ARBA00022989"/>
    </source>
</evidence>
<keyword evidence="5 9" id="KW-0812">Transmembrane</keyword>
<dbReference type="Gene3D" id="1.20.1250.20">
    <property type="entry name" value="MFS general substrate transporter like domains"/>
    <property type="match status" value="1"/>
</dbReference>
<dbReference type="InterPro" id="IPR036259">
    <property type="entry name" value="MFS_trans_sf"/>
</dbReference>
<keyword evidence="12" id="KW-1185">Reference proteome</keyword>